<accession>A0A383RF59</accession>
<evidence type="ECO:0000313" key="3">
    <source>
        <dbReference type="Proteomes" id="UP000304148"/>
    </source>
</evidence>
<name>A0A383RF59_PAEAL</name>
<evidence type="ECO:0000256" key="1">
    <source>
        <dbReference type="SAM" id="SignalP"/>
    </source>
</evidence>
<dbReference type="RefSeq" id="WP_138187477.1">
    <property type="nucleotide sequence ID" value="NZ_LS992241.1"/>
</dbReference>
<dbReference type="Proteomes" id="UP000304148">
    <property type="component" value="Chromosome"/>
</dbReference>
<proteinExistence type="predicted"/>
<reference evidence="3" key="1">
    <citation type="submission" date="2018-08" db="EMBL/GenBank/DDBJ databases">
        <authorList>
            <person name="Chevrot R."/>
        </authorList>
    </citation>
    <scope>NUCLEOTIDE SEQUENCE [LARGE SCALE GENOMIC DNA]</scope>
</reference>
<keyword evidence="1" id="KW-0732">Signal</keyword>
<organism evidence="2 3">
    <name type="scientific">Paenibacillus alvei</name>
    <name type="common">Bacillus alvei</name>
    <dbReference type="NCBI Taxonomy" id="44250"/>
    <lineage>
        <taxon>Bacteria</taxon>
        <taxon>Bacillati</taxon>
        <taxon>Bacillota</taxon>
        <taxon>Bacilli</taxon>
        <taxon>Bacillales</taxon>
        <taxon>Paenibacillaceae</taxon>
        <taxon>Paenibacillus</taxon>
    </lineage>
</organism>
<sequence>MVLIPIQRIVSSTANVVTAPNSATAATLALAGAAPNVVNVGNAPRIWPQITKFDNDNGPFAAVPNPQFIWSQATFVPGETHGFATVSVPIPLTIGIAADFVIAMAVFADNAVVAQIQAFSPLQISLFPVPGLNVPLIGGSLDPTTGLTTDVANPYNWQNVRFYTIPASLGLISLALSVQFVFQFQVTNYFTTGAVNTAGLSFIADIYQSLL</sequence>
<dbReference type="AlphaFoldDB" id="A0A383RF59"/>
<feature type="chain" id="PRO_5016699151" evidence="1">
    <location>
        <begin position="26"/>
        <end position="211"/>
    </location>
</feature>
<protein>
    <submittedName>
        <fullName evidence="2">Uncharacterized protein</fullName>
    </submittedName>
</protein>
<dbReference type="EMBL" id="LS992241">
    <property type="protein sequence ID" value="SYX85638.1"/>
    <property type="molecule type" value="Genomic_DNA"/>
</dbReference>
<gene>
    <name evidence="2" type="ORF">PBLR_14060</name>
</gene>
<evidence type="ECO:0000313" key="2">
    <source>
        <dbReference type="EMBL" id="SYX85638.1"/>
    </source>
</evidence>
<feature type="signal peptide" evidence="1">
    <location>
        <begin position="1"/>
        <end position="25"/>
    </location>
</feature>